<dbReference type="AlphaFoldDB" id="A0A6M8BD48"/>
<dbReference type="KEGG" id="theu:HPC62_11855"/>
<accession>A0A6M8BD48</accession>
<gene>
    <name evidence="1" type="ORF">HPC62_11855</name>
</gene>
<reference evidence="1 2" key="1">
    <citation type="submission" date="2020-05" db="EMBL/GenBank/DDBJ databases">
        <title>Complete genome sequence of of a novel Thermoleptolyngbya strain isolated from hot springs of Ganzi, Sichuan China.</title>
        <authorList>
            <person name="Tang J."/>
            <person name="Daroch M."/>
            <person name="Li L."/>
            <person name="Waleron K."/>
            <person name="Waleron M."/>
            <person name="Waleron M."/>
        </authorList>
    </citation>
    <scope>NUCLEOTIDE SEQUENCE [LARGE SCALE GENOMIC DNA]</scope>
    <source>
        <strain evidence="1 2">PKUAC-SCTA183</strain>
    </source>
</reference>
<sequence>MAVRVDEARRSAQQAAFAARMQTYLASGDPILMREAIAWMQARSPSTPMTSSPMT</sequence>
<evidence type="ECO:0000313" key="1">
    <source>
        <dbReference type="EMBL" id="QKD82787.1"/>
    </source>
</evidence>
<name>A0A6M8BD48_9CYAN</name>
<dbReference type="EMBL" id="CP053661">
    <property type="protein sequence ID" value="QKD82787.1"/>
    <property type="molecule type" value="Genomic_DNA"/>
</dbReference>
<dbReference type="RefSeq" id="WP_172355903.1">
    <property type="nucleotide sequence ID" value="NZ_CP053661.1"/>
</dbReference>
<organism evidence="1 2">
    <name type="scientific">Thermoleptolyngbya sichuanensis A183</name>
    <dbReference type="NCBI Taxonomy" id="2737172"/>
    <lineage>
        <taxon>Bacteria</taxon>
        <taxon>Bacillati</taxon>
        <taxon>Cyanobacteriota</taxon>
        <taxon>Cyanophyceae</taxon>
        <taxon>Oculatellales</taxon>
        <taxon>Oculatellaceae</taxon>
        <taxon>Thermoleptolyngbya</taxon>
        <taxon>Thermoleptolyngbya sichuanensis</taxon>
    </lineage>
</organism>
<evidence type="ECO:0000313" key="2">
    <source>
        <dbReference type="Proteomes" id="UP000505210"/>
    </source>
</evidence>
<proteinExistence type="predicted"/>
<protein>
    <submittedName>
        <fullName evidence="1">Uncharacterized protein</fullName>
    </submittedName>
</protein>
<keyword evidence="2" id="KW-1185">Reference proteome</keyword>
<dbReference type="Proteomes" id="UP000505210">
    <property type="component" value="Chromosome"/>
</dbReference>